<reference evidence="2 3" key="1">
    <citation type="submission" date="2024-10" db="EMBL/GenBank/DDBJ databases">
        <title>The Natural Products Discovery Center: Release of the First 8490 Sequenced Strains for Exploring Actinobacteria Biosynthetic Diversity.</title>
        <authorList>
            <person name="Kalkreuter E."/>
            <person name="Kautsar S.A."/>
            <person name="Yang D."/>
            <person name="Bader C.D."/>
            <person name="Teijaro C.N."/>
            <person name="Fluegel L."/>
            <person name="Davis C.M."/>
            <person name="Simpson J.R."/>
            <person name="Lauterbach L."/>
            <person name="Steele A.D."/>
            <person name="Gui C."/>
            <person name="Meng S."/>
            <person name="Li G."/>
            <person name="Viehrig K."/>
            <person name="Ye F."/>
            <person name="Su P."/>
            <person name="Kiefer A.F."/>
            <person name="Nichols A."/>
            <person name="Cepeda A.J."/>
            <person name="Yan W."/>
            <person name="Fan B."/>
            <person name="Jiang Y."/>
            <person name="Adhikari A."/>
            <person name="Zheng C.-J."/>
            <person name="Schuster L."/>
            <person name="Cowan T.M."/>
            <person name="Smanski M.J."/>
            <person name="Chevrette M.G."/>
            <person name="De Carvalho L.P.S."/>
            <person name="Shen B."/>
        </authorList>
    </citation>
    <scope>NUCLEOTIDE SEQUENCE [LARGE SCALE GENOMIC DNA]</scope>
    <source>
        <strain evidence="2 3">NPDC001281</strain>
    </source>
</reference>
<accession>A0ABW6V3M1</accession>
<gene>
    <name evidence="2" type="ORF">ACFY05_13310</name>
</gene>
<proteinExistence type="predicted"/>
<evidence type="ECO:0008006" key="4">
    <source>
        <dbReference type="Google" id="ProtNLM"/>
    </source>
</evidence>
<comment type="caution">
    <text evidence="2">The sequence shown here is derived from an EMBL/GenBank/DDBJ whole genome shotgun (WGS) entry which is preliminary data.</text>
</comment>
<feature type="transmembrane region" description="Helical" evidence="1">
    <location>
        <begin position="31"/>
        <end position="50"/>
    </location>
</feature>
<feature type="transmembrane region" description="Helical" evidence="1">
    <location>
        <begin position="56"/>
        <end position="75"/>
    </location>
</feature>
<sequence>MRFHRSNGPVSCRCFGASPIPLGAEHVARNVVLAVLAAAGAVTAGILSAGETAHPAGVLVAAVGGLTLGALIAVLDDVLGLFRPMSRVGPSGGRLR</sequence>
<keyword evidence="3" id="KW-1185">Reference proteome</keyword>
<keyword evidence="1" id="KW-0812">Transmembrane</keyword>
<dbReference type="Proteomes" id="UP001602119">
    <property type="component" value="Unassembled WGS sequence"/>
</dbReference>
<organism evidence="2 3">
    <name type="scientific">Microtetraspora fusca</name>
    <dbReference type="NCBI Taxonomy" id="1997"/>
    <lineage>
        <taxon>Bacteria</taxon>
        <taxon>Bacillati</taxon>
        <taxon>Actinomycetota</taxon>
        <taxon>Actinomycetes</taxon>
        <taxon>Streptosporangiales</taxon>
        <taxon>Streptosporangiaceae</taxon>
        <taxon>Microtetraspora</taxon>
    </lineage>
</organism>
<keyword evidence="1" id="KW-0472">Membrane</keyword>
<protein>
    <recommendedName>
        <fullName evidence="4">CDP-archaeol synthase</fullName>
    </recommendedName>
</protein>
<dbReference type="RefSeq" id="WP_387342229.1">
    <property type="nucleotide sequence ID" value="NZ_JBIAXI010000007.1"/>
</dbReference>
<evidence type="ECO:0000313" key="3">
    <source>
        <dbReference type="Proteomes" id="UP001602119"/>
    </source>
</evidence>
<evidence type="ECO:0000313" key="2">
    <source>
        <dbReference type="EMBL" id="MFF4773830.1"/>
    </source>
</evidence>
<keyword evidence="1" id="KW-1133">Transmembrane helix</keyword>
<evidence type="ECO:0000256" key="1">
    <source>
        <dbReference type="SAM" id="Phobius"/>
    </source>
</evidence>
<dbReference type="EMBL" id="JBIAXI010000007">
    <property type="protein sequence ID" value="MFF4773830.1"/>
    <property type="molecule type" value="Genomic_DNA"/>
</dbReference>
<name>A0ABW6V3M1_MICFU</name>